<sequence>MNSIKFLELDDLRKHYNSKGQLRKGVKKIHFSYPHPVIIKEDKEELIKKLNWKYNFGITKLIGIYREPETYGQYCIYFK</sequence>
<protein>
    <submittedName>
        <fullName evidence="1">Uncharacterized protein</fullName>
    </submittedName>
</protein>
<reference evidence="1" key="1">
    <citation type="journal article" date="2015" name="Nature">
        <title>Complex archaea that bridge the gap between prokaryotes and eukaryotes.</title>
        <authorList>
            <person name="Spang A."/>
            <person name="Saw J.H."/>
            <person name="Jorgensen S.L."/>
            <person name="Zaremba-Niedzwiedzka K."/>
            <person name="Martijn J."/>
            <person name="Lind A.E."/>
            <person name="van Eijk R."/>
            <person name="Schleper C."/>
            <person name="Guy L."/>
            <person name="Ettema T.J."/>
        </authorList>
    </citation>
    <scope>NUCLEOTIDE SEQUENCE</scope>
</reference>
<organism evidence="1">
    <name type="scientific">marine sediment metagenome</name>
    <dbReference type="NCBI Taxonomy" id="412755"/>
    <lineage>
        <taxon>unclassified sequences</taxon>
        <taxon>metagenomes</taxon>
        <taxon>ecological metagenomes</taxon>
    </lineage>
</organism>
<dbReference type="AlphaFoldDB" id="A0A0F9FVS8"/>
<accession>A0A0F9FVS8</accession>
<gene>
    <name evidence="1" type="ORF">LCGC14_1985280</name>
</gene>
<proteinExistence type="predicted"/>
<name>A0A0F9FVS8_9ZZZZ</name>
<comment type="caution">
    <text evidence="1">The sequence shown here is derived from an EMBL/GenBank/DDBJ whole genome shotgun (WGS) entry which is preliminary data.</text>
</comment>
<dbReference type="EMBL" id="LAZR01022290">
    <property type="protein sequence ID" value="KKL82391.1"/>
    <property type="molecule type" value="Genomic_DNA"/>
</dbReference>
<evidence type="ECO:0000313" key="1">
    <source>
        <dbReference type="EMBL" id="KKL82391.1"/>
    </source>
</evidence>